<dbReference type="InterPro" id="IPR000182">
    <property type="entry name" value="GNAT_dom"/>
</dbReference>
<gene>
    <name evidence="4" type="ORF">J8I01_03765</name>
</gene>
<dbReference type="PANTHER" id="PTHR43877:SF1">
    <property type="entry name" value="ACETYLTRANSFERASE"/>
    <property type="match status" value="1"/>
</dbReference>
<reference evidence="4 5" key="1">
    <citation type="submission" date="2021-03" db="EMBL/GenBank/DDBJ databases">
        <title>Plant growth promoting bacteria isolated from wild legumes nodules and trapping Phaseolus vulgaris L. nodules in the center and southern Mexico.</title>
        <authorList>
            <person name="Estrada P."/>
        </authorList>
    </citation>
    <scope>NUCLEOTIDE SEQUENCE [LARGE SCALE GENOMIC DNA]</scope>
    <source>
        <strain evidence="4 5">MaGu-431</strain>
    </source>
</reference>
<evidence type="ECO:0000256" key="1">
    <source>
        <dbReference type="ARBA" id="ARBA00022679"/>
    </source>
</evidence>
<protein>
    <submittedName>
        <fullName evidence="4">GNAT family N-acetyltransferase</fullName>
    </submittedName>
</protein>
<keyword evidence="1" id="KW-0808">Transferase</keyword>
<dbReference type="RefSeq" id="WP_209792509.1">
    <property type="nucleotide sequence ID" value="NZ_JAAKRO010000055.1"/>
</dbReference>
<dbReference type="Pfam" id="PF00583">
    <property type="entry name" value="Acetyltransf_1"/>
    <property type="match status" value="1"/>
</dbReference>
<dbReference type="Gene3D" id="3.40.630.30">
    <property type="match status" value="1"/>
</dbReference>
<evidence type="ECO:0000256" key="2">
    <source>
        <dbReference type="ARBA" id="ARBA00023315"/>
    </source>
</evidence>
<evidence type="ECO:0000259" key="3">
    <source>
        <dbReference type="PROSITE" id="PS51186"/>
    </source>
</evidence>
<dbReference type="PANTHER" id="PTHR43877">
    <property type="entry name" value="AMINOALKYLPHOSPHONATE N-ACETYLTRANSFERASE-RELATED-RELATED"/>
    <property type="match status" value="1"/>
</dbReference>
<organism evidence="4 5">
    <name type="scientific">Aeromonas sanarellii</name>
    <dbReference type="NCBI Taxonomy" id="633415"/>
    <lineage>
        <taxon>Bacteria</taxon>
        <taxon>Pseudomonadati</taxon>
        <taxon>Pseudomonadota</taxon>
        <taxon>Gammaproteobacteria</taxon>
        <taxon>Aeromonadales</taxon>
        <taxon>Aeromonadaceae</taxon>
        <taxon>Aeromonas</taxon>
    </lineage>
</organism>
<keyword evidence="5" id="KW-1185">Reference proteome</keyword>
<dbReference type="EMBL" id="JAGIQF010000001">
    <property type="protein sequence ID" value="MBP0601638.1"/>
    <property type="molecule type" value="Genomic_DNA"/>
</dbReference>
<dbReference type="SUPFAM" id="SSF55729">
    <property type="entry name" value="Acyl-CoA N-acyltransferases (Nat)"/>
    <property type="match status" value="1"/>
</dbReference>
<comment type="caution">
    <text evidence="4">The sequence shown here is derived from an EMBL/GenBank/DDBJ whole genome shotgun (WGS) entry which is preliminary data.</text>
</comment>
<accession>A0ABS4B2C5</accession>
<dbReference type="Proteomes" id="UP000666661">
    <property type="component" value="Unassembled WGS sequence"/>
</dbReference>
<name>A0ABS4B2C5_9GAMM</name>
<feature type="domain" description="N-acetyltransferase" evidence="3">
    <location>
        <begin position="2"/>
        <end position="162"/>
    </location>
</feature>
<proteinExistence type="predicted"/>
<dbReference type="InterPro" id="IPR016181">
    <property type="entry name" value="Acyl_CoA_acyltransferase"/>
</dbReference>
<evidence type="ECO:0000313" key="5">
    <source>
        <dbReference type="Proteomes" id="UP000666661"/>
    </source>
</evidence>
<dbReference type="InterPro" id="IPR050832">
    <property type="entry name" value="Bact_Acetyltransf"/>
</dbReference>
<keyword evidence="2" id="KW-0012">Acyltransferase</keyword>
<evidence type="ECO:0000313" key="4">
    <source>
        <dbReference type="EMBL" id="MBP0601638.1"/>
    </source>
</evidence>
<dbReference type="CDD" id="cd04301">
    <property type="entry name" value="NAT_SF"/>
    <property type="match status" value="1"/>
</dbReference>
<sequence>MVVIRECKEQDLAGLLSLYAELRPRDPVMRPSMAREALTRLLARPEVRIIVAEVGGELAATCQLGVIPTLTNGGRPFGIIEHVVTASAFRRQGLSQRVLEQALSLAWALDCYKVMLLSGEGREGAHRLYEKLGFKAGIERGFVIKQAEAMAAGSVPGDKPIE</sequence>
<dbReference type="PROSITE" id="PS51186">
    <property type="entry name" value="GNAT"/>
    <property type="match status" value="1"/>
</dbReference>